<dbReference type="VEuPathDB" id="FungiDB:M747DRAFT_237500"/>
<accession>A0A370C483</accession>
<gene>
    <name evidence="1" type="ORF">M747DRAFT_237500</name>
</gene>
<sequence length="671" mass="77372">MRVYSPLHRAITTDSGRGDYLEMNISKGIRAPHLVPDLSSHPSSYYMSTQTPYDMGSSQSEESGAKAPTHIDYKLENIIAEALDNAGVPNVFCGHGLMSVYGLLQEQKSSTWVIPNFYIAEADSLLQAAGLHSCHRSYCEGYRPNKRPFAPAYHYHVQPRVNRPHNHVVLLYKMGDLFIDLAPVPTRLPPLDDPDYMLVDDPRLPDYNDEVGNGRWQSIRSIKIPKPARFIDAMVLLMVREWPQDPTSSIWYEYLGELLDHIRECGEYELVPSWDALGNLARGFVKFYFDGETKKSPYEVKNYISKYNIPISTHIRENEIGIALDILQGQRSPIGLLLSATKPISKECWGITSLLRHKLLPQRLSHVVDYKFTPEFLFHLIPIHIDPSFRQLQDRRFKHKMRFDKFTIDEIDKVYPDILYPSKDAVLDAASHLIEIMQILKKQDILRTTLVGLTGGLAVMHHCPDRLPSIACNRKEDIDIVLDLADSTLEDLKDALLYYYSQIFIKHRQTLYMRTPGGKVRLDFKIIPANRKLKGMQYLSVLELADLPFVNKIDLMTSKLYEVHPDPLPSPWGESETARAIHHGTDALRLALLFDQGKRIILTVRQAMRVRRAFRSLENYTGIPGVQWLELFLVRGRYYHNRPTEILDLEKAFFLLEMSKYKREISDPWYY</sequence>
<reference evidence="1 2" key="1">
    <citation type="submission" date="2018-07" db="EMBL/GenBank/DDBJ databases">
        <title>Section-level genome sequencing of Aspergillus section Nigri to investigate inter- and intra-species variation.</title>
        <authorList>
            <consortium name="DOE Joint Genome Institute"/>
            <person name="Vesth T.C."/>
            <person name="Nybo J.L."/>
            <person name="Theobald S."/>
            <person name="Frisvad J.C."/>
            <person name="Larsen T.O."/>
            <person name="Nielsen K.F."/>
            <person name="Hoof J.B."/>
            <person name="Brandl J."/>
            <person name="Salamov A."/>
            <person name="Riley R."/>
            <person name="Gladden J.M."/>
            <person name="Phatale P."/>
            <person name="Nielsen M.T."/>
            <person name="Lyhne E.K."/>
            <person name="Kogle M.E."/>
            <person name="Strasser K."/>
            <person name="McDonnell E."/>
            <person name="Barry K."/>
            <person name="Clum A."/>
            <person name="Chen C."/>
            <person name="Nolan M."/>
            <person name="Sandor L."/>
            <person name="Kuo A."/>
            <person name="Lipzen A."/>
            <person name="Hainaut M."/>
            <person name="Drula E."/>
            <person name="Tsang A."/>
            <person name="Magnuson J.K."/>
            <person name="Henrissat B."/>
            <person name="Wiebenga A."/>
            <person name="Simmons B.A."/>
            <person name="Makela M.R."/>
            <person name="De vries R.P."/>
            <person name="Grigoriev I.V."/>
            <person name="Mortensen U.H."/>
            <person name="Baker S.E."/>
            <person name="Andersen M.R."/>
        </authorList>
    </citation>
    <scope>NUCLEOTIDE SEQUENCE [LARGE SCALE GENOMIC DNA]</scope>
    <source>
        <strain evidence="1 2">ATCC 13496</strain>
    </source>
</reference>
<protein>
    <submittedName>
        <fullName evidence="1">Uncharacterized protein</fullName>
    </submittedName>
</protein>
<evidence type="ECO:0000313" key="2">
    <source>
        <dbReference type="Proteomes" id="UP000253845"/>
    </source>
</evidence>
<proteinExistence type="predicted"/>
<evidence type="ECO:0000313" key="1">
    <source>
        <dbReference type="EMBL" id="RDH20241.1"/>
    </source>
</evidence>
<organism evidence="1 2">
    <name type="scientific">Aspergillus niger ATCC 13496</name>
    <dbReference type="NCBI Taxonomy" id="1353008"/>
    <lineage>
        <taxon>Eukaryota</taxon>
        <taxon>Fungi</taxon>
        <taxon>Dikarya</taxon>
        <taxon>Ascomycota</taxon>
        <taxon>Pezizomycotina</taxon>
        <taxon>Eurotiomycetes</taxon>
        <taxon>Eurotiomycetidae</taxon>
        <taxon>Eurotiales</taxon>
        <taxon>Aspergillaceae</taxon>
        <taxon>Aspergillus</taxon>
        <taxon>Aspergillus subgen. Circumdati</taxon>
    </lineage>
</organism>
<name>A0A370C483_ASPNG</name>
<dbReference type="AlphaFoldDB" id="A0A370C483"/>
<dbReference type="Proteomes" id="UP000253845">
    <property type="component" value="Unassembled WGS sequence"/>
</dbReference>
<dbReference type="EMBL" id="KZ851915">
    <property type="protein sequence ID" value="RDH20241.1"/>
    <property type="molecule type" value="Genomic_DNA"/>
</dbReference>